<dbReference type="Proteomes" id="UP000271193">
    <property type="component" value="Chromosome"/>
</dbReference>
<keyword evidence="1" id="KW-0472">Membrane</keyword>
<accession>A0A3G6TB30</accession>
<dbReference type="KEGG" id="cben:EG339_18580"/>
<evidence type="ECO:0000313" key="2">
    <source>
        <dbReference type="EMBL" id="AZB26448.1"/>
    </source>
</evidence>
<dbReference type="RefSeq" id="WP_123871379.1">
    <property type="nucleotide sequence ID" value="NZ_CP033932.1"/>
</dbReference>
<evidence type="ECO:0008006" key="4">
    <source>
        <dbReference type="Google" id="ProtNLM"/>
    </source>
</evidence>
<proteinExistence type="predicted"/>
<keyword evidence="1" id="KW-0812">Transmembrane</keyword>
<protein>
    <recommendedName>
        <fullName evidence="4">DUF4760 domain-containing protein</fullName>
    </recommendedName>
</protein>
<name>A0A3G6TB30_9FLAO</name>
<gene>
    <name evidence="2" type="ORF">EG339_18580</name>
</gene>
<evidence type="ECO:0000256" key="1">
    <source>
        <dbReference type="SAM" id="Phobius"/>
    </source>
</evidence>
<organism evidence="2 3">
    <name type="scientific">Chryseobacterium bernardetii</name>
    <dbReference type="NCBI Taxonomy" id="1241978"/>
    <lineage>
        <taxon>Bacteria</taxon>
        <taxon>Pseudomonadati</taxon>
        <taxon>Bacteroidota</taxon>
        <taxon>Flavobacteriia</taxon>
        <taxon>Flavobacteriales</taxon>
        <taxon>Weeksellaceae</taxon>
        <taxon>Chryseobacterium group</taxon>
        <taxon>Chryseobacterium</taxon>
    </lineage>
</organism>
<dbReference type="EMBL" id="CP033932">
    <property type="protein sequence ID" value="AZB26448.1"/>
    <property type="molecule type" value="Genomic_DNA"/>
</dbReference>
<keyword evidence="1" id="KW-1133">Transmembrane helix</keyword>
<keyword evidence="3" id="KW-1185">Reference proteome</keyword>
<dbReference type="GeneID" id="99066815"/>
<dbReference type="AlphaFoldDB" id="A0A3G6TB30"/>
<evidence type="ECO:0000313" key="3">
    <source>
        <dbReference type="Proteomes" id="UP000271193"/>
    </source>
</evidence>
<feature type="transmembrane region" description="Helical" evidence="1">
    <location>
        <begin position="6"/>
        <end position="27"/>
    </location>
</feature>
<reference evidence="3" key="1">
    <citation type="submission" date="2018-11" db="EMBL/GenBank/DDBJ databases">
        <title>Proposal to divide the Flavobacteriaceae and reorganize its genera based on Amino Acid Identity values calculated from whole genome sequences.</title>
        <authorList>
            <person name="Nicholson A.C."/>
            <person name="Gulvik C.A."/>
            <person name="Whitney A.M."/>
            <person name="Humrighouse B.W."/>
            <person name="Bell M."/>
            <person name="Holmes B."/>
            <person name="Steigerwalt A.G."/>
            <person name="Villarma A."/>
            <person name="Sheth M."/>
            <person name="Batra D."/>
            <person name="Pryor J."/>
            <person name="Bernardet J.-F."/>
            <person name="Hugo C."/>
            <person name="Kampfer P."/>
            <person name="Newman J."/>
            <person name="McQuiston J.R."/>
        </authorList>
    </citation>
    <scope>NUCLEOTIDE SEQUENCE [LARGE SCALE GENOMIC DNA]</scope>
    <source>
        <strain evidence="3">G0229</strain>
    </source>
</reference>
<sequence length="160" mass="19022">MIDYSSPALITAFTSIIISLVTLFQFYKNQKLLQKQFEKTINRNLTSKLYDLRLEIYPKAFEITDKIYKEKGGNYDIEKITIALYELNEWKKGKVNLIISPEALDSFYYLKNSLLKNPGNINLYTDEQIEKITNSKNNFRKQLRRDLGFLFKEEKEKRKE</sequence>